<dbReference type="GO" id="GO:0004222">
    <property type="term" value="F:metalloendopeptidase activity"/>
    <property type="evidence" value="ECO:0007669"/>
    <property type="project" value="TreeGrafter"/>
</dbReference>
<evidence type="ECO:0000256" key="1">
    <source>
        <dbReference type="ARBA" id="ARBA00022729"/>
    </source>
</evidence>
<dbReference type="SUPFAM" id="SSF51261">
    <property type="entry name" value="Duplicated hybrid motif"/>
    <property type="match status" value="1"/>
</dbReference>
<organism evidence="4 5">
    <name type="scientific">Kitasatospora setae (strain ATCC 33774 / DSM 43861 / JCM 3304 / KCC A-0304 / NBRC 14216 / KM-6054)</name>
    <name type="common">Streptomyces setae</name>
    <dbReference type="NCBI Taxonomy" id="452652"/>
    <lineage>
        <taxon>Bacteria</taxon>
        <taxon>Bacillati</taxon>
        <taxon>Actinomycetota</taxon>
        <taxon>Actinomycetes</taxon>
        <taxon>Kitasatosporales</taxon>
        <taxon>Streptomycetaceae</taxon>
        <taxon>Kitasatospora</taxon>
    </lineage>
</organism>
<dbReference type="PANTHER" id="PTHR21666">
    <property type="entry name" value="PEPTIDASE-RELATED"/>
    <property type="match status" value="1"/>
</dbReference>
<dbReference type="AlphaFoldDB" id="E4NHQ2"/>
<dbReference type="Gene3D" id="2.70.70.10">
    <property type="entry name" value="Glucose Permease (Domain IIA)"/>
    <property type="match status" value="1"/>
</dbReference>
<dbReference type="InterPro" id="IPR016047">
    <property type="entry name" value="M23ase_b-sheet_dom"/>
</dbReference>
<dbReference type="Proteomes" id="UP000007076">
    <property type="component" value="Chromosome"/>
</dbReference>
<dbReference type="CDD" id="cd12797">
    <property type="entry name" value="M23_peptidase"/>
    <property type="match status" value="1"/>
</dbReference>
<feature type="region of interest" description="Disordered" evidence="2">
    <location>
        <begin position="51"/>
        <end position="79"/>
    </location>
</feature>
<dbReference type="PANTHER" id="PTHR21666:SF289">
    <property type="entry name" value="L-ALA--D-GLU ENDOPEPTIDASE"/>
    <property type="match status" value="1"/>
</dbReference>
<dbReference type="InterPro" id="IPR050570">
    <property type="entry name" value="Cell_wall_metabolism_enzyme"/>
</dbReference>
<sequence>MREVREVREVRTSVRALVLALVQGVALLPAGGGAAAGATAGVMAAEAAAGPGVSASAPSPSPPPSSLPSRAGAARGRERAWPVGGRSGVLRRFEPPPARWAAGHRGVDLAAAPGTVVRAAAPGVVAFAGRVAGRPVVVVTHPGSGTPPLRTTYLPVAGSAPVGAAVAAGEPIGTVTADPGHCPTACLHWGLLRGDRYLDPLALFGSGRARLLPLTPG</sequence>
<name>E4NHQ2_KITSK</name>
<dbReference type="InterPro" id="IPR011055">
    <property type="entry name" value="Dup_hybrid_motif"/>
</dbReference>
<protein>
    <submittedName>
        <fullName evidence="4">Putative peptidase M23B family protein</fullName>
    </submittedName>
</protein>
<evidence type="ECO:0000313" key="5">
    <source>
        <dbReference type="Proteomes" id="UP000007076"/>
    </source>
</evidence>
<evidence type="ECO:0000313" key="4">
    <source>
        <dbReference type="EMBL" id="BAJ31032.1"/>
    </source>
</evidence>
<proteinExistence type="predicted"/>
<dbReference type="KEGG" id="ksk:KSE_52560"/>
<keyword evidence="5" id="KW-1185">Reference proteome</keyword>
<dbReference type="Pfam" id="PF01551">
    <property type="entry name" value="Peptidase_M23"/>
    <property type="match status" value="1"/>
</dbReference>
<reference evidence="4 5" key="1">
    <citation type="journal article" date="2010" name="DNA Res.">
        <title>Genome sequence of Kitasatospora setae NBRC 14216T: an evolutionary snapshot of the family Streptomycetaceae.</title>
        <authorList>
            <person name="Ichikawa N."/>
            <person name="Oguchi A."/>
            <person name="Ikeda H."/>
            <person name="Ishikawa J."/>
            <person name="Kitani S."/>
            <person name="Watanabe Y."/>
            <person name="Nakamura S."/>
            <person name="Katano Y."/>
            <person name="Kishi E."/>
            <person name="Sasagawa M."/>
            <person name="Ankai A."/>
            <person name="Fukui S."/>
            <person name="Hashimoto Y."/>
            <person name="Kamata S."/>
            <person name="Otoguro M."/>
            <person name="Tanikawa S."/>
            <person name="Nihira T."/>
            <person name="Horinouchi S."/>
            <person name="Ohnishi Y."/>
            <person name="Hayakawa M."/>
            <person name="Kuzuyama T."/>
            <person name="Arisawa A."/>
            <person name="Nomoto F."/>
            <person name="Miura H."/>
            <person name="Takahashi Y."/>
            <person name="Fujita N."/>
        </authorList>
    </citation>
    <scope>NUCLEOTIDE SEQUENCE [LARGE SCALE GENOMIC DNA]</scope>
    <source>
        <strain evidence="5">ATCC 33774 / DSM 43861 / JCM 3304 / KCC A-0304 / NBRC 14216 / KM-6054</strain>
    </source>
</reference>
<gene>
    <name evidence="4" type="ordered locus">KSE_52560</name>
</gene>
<feature type="domain" description="M23ase beta-sheet core" evidence="3">
    <location>
        <begin position="103"/>
        <end position="200"/>
    </location>
</feature>
<keyword evidence="1" id="KW-0732">Signal</keyword>
<dbReference type="STRING" id="452652.KSE_52560"/>
<evidence type="ECO:0000256" key="2">
    <source>
        <dbReference type="SAM" id="MobiDB-lite"/>
    </source>
</evidence>
<dbReference type="eggNOG" id="COG0739">
    <property type="taxonomic scope" value="Bacteria"/>
</dbReference>
<accession>E4NHQ2</accession>
<dbReference type="HOGENOM" id="CLU_077601_1_2_11"/>
<evidence type="ECO:0000259" key="3">
    <source>
        <dbReference type="Pfam" id="PF01551"/>
    </source>
</evidence>
<dbReference type="PATRIC" id="fig|452652.3.peg.5243"/>
<dbReference type="EMBL" id="AP010968">
    <property type="protein sequence ID" value="BAJ31032.1"/>
    <property type="molecule type" value="Genomic_DNA"/>
</dbReference>